<protein>
    <submittedName>
        <fullName evidence="1">Uncharacterized protein</fullName>
    </submittedName>
</protein>
<dbReference type="EMBL" id="CM004466">
    <property type="protein sequence ID" value="OCU02221.1"/>
    <property type="molecule type" value="Genomic_DNA"/>
</dbReference>
<evidence type="ECO:0000313" key="2">
    <source>
        <dbReference type="Proteomes" id="UP000694892"/>
    </source>
</evidence>
<sequence length="72" mass="8643">MCFMEGSLSLNLSLRNRECLTFWRIFKLLHNLIINCAESQPFYHPLCYLCFVIKGYLMQVQLLQTLRTLFHE</sequence>
<evidence type="ECO:0000313" key="1">
    <source>
        <dbReference type="EMBL" id="OCU02221.1"/>
    </source>
</evidence>
<dbReference type="Proteomes" id="UP000694892">
    <property type="component" value="Chromosome 1L"/>
</dbReference>
<proteinExistence type="predicted"/>
<reference evidence="2" key="1">
    <citation type="journal article" date="2016" name="Nature">
        <title>Genome evolution in the allotetraploid frog Xenopus laevis.</title>
        <authorList>
            <person name="Session A.M."/>
            <person name="Uno Y."/>
            <person name="Kwon T."/>
            <person name="Chapman J.A."/>
            <person name="Toyoda A."/>
            <person name="Takahashi S."/>
            <person name="Fukui A."/>
            <person name="Hikosaka A."/>
            <person name="Suzuki A."/>
            <person name="Kondo M."/>
            <person name="van Heeringen S.J."/>
            <person name="Quigley I."/>
            <person name="Heinz S."/>
            <person name="Ogino H."/>
            <person name="Ochi H."/>
            <person name="Hellsten U."/>
            <person name="Lyons J.B."/>
            <person name="Simakov O."/>
            <person name="Putnam N."/>
            <person name="Stites J."/>
            <person name="Kuroki Y."/>
            <person name="Tanaka T."/>
            <person name="Michiue T."/>
            <person name="Watanabe M."/>
            <person name="Bogdanovic O."/>
            <person name="Lister R."/>
            <person name="Georgiou G."/>
            <person name="Paranjpe S.S."/>
            <person name="van Kruijsbergen I."/>
            <person name="Shu S."/>
            <person name="Carlson J."/>
            <person name="Kinoshita T."/>
            <person name="Ohta Y."/>
            <person name="Mawaribuchi S."/>
            <person name="Jenkins J."/>
            <person name="Grimwood J."/>
            <person name="Schmutz J."/>
            <person name="Mitros T."/>
            <person name="Mozaffari S.V."/>
            <person name="Suzuki Y."/>
            <person name="Haramoto Y."/>
            <person name="Yamamoto T.S."/>
            <person name="Takagi C."/>
            <person name="Heald R."/>
            <person name="Miller K."/>
            <person name="Haudenschild C."/>
            <person name="Kitzman J."/>
            <person name="Nakayama T."/>
            <person name="Izutsu Y."/>
            <person name="Robert J."/>
            <person name="Fortriede J."/>
            <person name="Burns K."/>
            <person name="Lotay V."/>
            <person name="Karimi K."/>
            <person name="Yasuoka Y."/>
            <person name="Dichmann D.S."/>
            <person name="Flajnik M.F."/>
            <person name="Houston D.W."/>
            <person name="Shendure J."/>
            <person name="DuPasquier L."/>
            <person name="Vize P.D."/>
            <person name="Zorn A.M."/>
            <person name="Ito M."/>
            <person name="Marcotte E.M."/>
            <person name="Wallingford J.B."/>
            <person name="Ito Y."/>
            <person name="Asashima M."/>
            <person name="Ueno N."/>
            <person name="Matsuda Y."/>
            <person name="Veenstra G.J."/>
            <person name="Fujiyama A."/>
            <person name="Harland R.M."/>
            <person name="Taira M."/>
            <person name="Rokhsar D.S."/>
        </authorList>
    </citation>
    <scope>NUCLEOTIDE SEQUENCE [LARGE SCALE GENOMIC DNA]</scope>
    <source>
        <strain evidence="2">J</strain>
    </source>
</reference>
<gene>
    <name evidence="1" type="ORF">XELAEV_18007982mg</name>
</gene>
<name>A0A974E2X4_XENLA</name>
<organism evidence="1 2">
    <name type="scientific">Xenopus laevis</name>
    <name type="common">African clawed frog</name>
    <dbReference type="NCBI Taxonomy" id="8355"/>
    <lineage>
        <taxon>Eukaryota</taxon>
        <taxon>Metazoa</taxon>
        <taxon>Chordata</taxon>
        <taxon>Craniata</taxon>
        <taxon>Vertebrata</taxon>
        <taxon>Euteleostomi</taxon>
        <taxon>Amphibia</taxon>
        <taxon>Batrachia</taxon>
        <taxon>Anura</taxon>
        <taxon>Pipoidea</taxon>
        <taxon>Pipidae</taxon>
        <taxon>Xenopodinae</taxon>
        <taxon>Xenopus</taxon>
        <taxon>Xenopus</taxon>
    </lineage>
</organism>
<accession>A0A974E2X4</accession>
<dbReference type="AlphaFoldDB" id="A0A974E2X4"/>